<dbReference type="Pfam" id="PF17957">
    <property type="entry name" value="Big_7"/>
    <property type="match status" value="1"/>
</dbReference>
<sequence>MVETRDKTTTEGRGLGFSFAADNVVRGEPGADFEKRRPTFPLGDDPRGREIDFGDTTGREAYGSTRNQVFRAYRGSWPLEGQSFETPARRGQLQKPSDIRPGLPNKSVDTAALDAQKELDRATLLATDFAAIFPSTSISSPAPGATFSPGDTFTVSAPSSHIFSLMGATLFIDGQPVLHRELDRSAQASTKNFTFVFSYPIPPDRALGPMDVTVQVTSRTDNVMGIIADTSINNPPKADEIQGAVGTLDGRKGTSTSSTLASPLLSASGYLRKPHGRSTITVNIV</sequence>
<feature type="region of interest" description="Disordered" evidence="1">
    <location>
        <begin position="26"/>
        <end position="61"/>
    </location>
</feature>
<protein>
    <submittedName>
        <fullName evidence="2">Uncharacterized protein</fullName>
    </submittedName>
</protein>
<proteinExistence type="predicted"/>
<evidence type="ECO:0000313" key="2">
    <source>
        <dbReference type="EMBL" id="KKM87812.1"/>
    </source>
</evidence>
<comment type="caution">
    <text evidence="2">The sequence shown here is derived from an EMBL/GenBank/DDBJ whole genome shotgun (WGS) entry which is preliminary data.</text>
</comment>
<reference evidence="2" key="1">
    <citation type="journal article" date="2015" name="Nature">
        <title>Complex archaea that bridge the gap between prokaryotes and eukaryotes.</title>
        <authorList>
            <person name="Spang A."/>
            <person name="Saw J.H."/>
            <person name="Jorgensen S.L."/>
            <person name="Zaremba-Niedzwiedzka K."/>
            <person name="Martijn J."/>
            <person name="Lind A.E."/>
            <person name="van Eijk R."/>
            <person name="Schleper C."/>
            <person name="Guy L."/>
            <person name="Ettema T.J."/>
        </authorList>
    </citation>
    <scope>NUCLEOTIDE SEQUENCE</scope>
</reference>
<dbReference type="EMBL" id="LAZR01007050">
    <property type="protein sequence ID" value="KKM87812.1"/>
    <property type="molecule type" value="Genomic_DNA"/>
</dbReference>
<gene>
    <name evidence="2" type="ORF">LCGC14_1265110</name>
</gene>
<feature type="region of interest" description="Disordered" evidence="1">
    <location>
        <begin position="81"/>
        <end position="105"/>
    </location>
</feature>
<dbReference type="AlphaFoldDB" id="A0A0F9P300"/>
<organism evidence="2">
    <name type="scientific">marine sediment metagenome</name>
    <dbReference type="NCBI Taxonomy" id="412755"/>
    <lineage>
        <taxon>unclassified sequences</taxon>
        <taxon>metagenomes</taxon>
        <taxon>ecological metagenomes</taxon>
    </lineage>
</organism>
<accession>A0A0F9P300</accession>
<evidence type="ECO:0000256" key="1">
    <source>
        <dbReference type="SAM" id="MobiDB-lite"/>
    </source>
</evidence>
<name>A0A0F9P300_9ZZZZ</name>